<dbReference type="Proteomes" id="UP000179115">
    <property type="component" value="Unassembled WGS sequence"/>
</dbReference>
<dbReference type="InterPro" id="IPR003661">
    <property type="entry name" value="HisK_dim/P_dom"/>
</dbReference>
<dbReference type="SUPFAM" id="SSF158472">
    <property type="entry name" value="HAMP domain-like"/>
    <property type="match status" value="1"/>
</dbReference>
<keyword evidence="10" id="KW-0067">ATP-binding</keyword>
<dbReference type="CDD" id="cd06225">
    <property type="entry name" value="HAMP"/>
    <property type="match status" value="1"/>
</dbReference>
<evidence type="ECO:0000256" key="5">
    <source>
        <dbReference type="ARBA" id="ARBA00022553"/>
    </source>
</evidence>
<dbReference type="SUPFAM" id="SSF47384">
    <property type="entry name" value="Homodimeric domain of signal transducing histidine kinase"/>
    <property type="match status" value="1"/>
</dbReference>
<keyword evidence="5" id="KW-0597">Phosphoprotein</keyword>
<evidence type="ECO:0000256" key="14">
    <source>
        <dbReference type="SAM" id="MobiDB-lite"/>
    </source>
</evidence>
<reference evidence="19 20" key="1">
    <citation type="journal article" date="2016" name="Nat. Commun.">
        <title>Thousands of microbial genomes shed light on interconnected biogeochemical processes in an aquifer system.</title>
        <authorList>
            <person name="Anantharaman K."/>
            <person name="Brown C.T."/>
            <person name="Hug L.A."/>
            <person name="Sharon I."/>
            <person name="Castelle C.J."/>
            <person name="Probst A.J."/>
            <person name="Thomas B.C."/>
            <person name="Singh A."/>
            <person name="Wilkins M.J."/>
            <person name="Karaoz U."/>
            <person name="Brodie E.L."/>
            <person name="Williams K.H."/>
            <person name="Hubbard S.S."/>
            <person name="Banfield J.F."/>
        </authorList>
    </citation>
    <scope>NUCLEOTIDE SEQUENCE [LARGE SCALE GENOMIC DNA]</scope>
</reference>
<dbReference type="InterPro" id="IPR035965">
    <property type="entry name" value="PAS-like_dom_sf"/>
</dbReference>
<dbReference type="InterPro" id="IPR003660">
    <property type="entry name" value="HAMP_dom"/>
</dbReference>
<evidence type="ECO:0000256" key="3">
    <source>
        <dbReference type="ARBA" id="ARBA00012438"/>
    </source>
</evidence>
<organism evidence="19 20">
    <name type="scientific">Candidatus Kaiserbacteria bacterium RIFCSPLOWO2_01_FULL_51_21</name>
    <dbReference type="NCBI Taxonomy" id="1798508"/>
    <lineage>
        <taxon>Bacteria</taxon>
        <taxon>Candidatus Kaiseribacteriota</taxon>
    </lineage>
</organism>
<dbReference type="Pfam" id="PF00672">
    <property type="entry name" value="HAMP"/>
    <property type="match status" value="1"/>
</dbReference>
<dbReference type="GO" id="GO:0006355">
    <property type="term" value="P:regulation of DNA-templated transcription"/>
    <property type="evidence" value="ECO:0007669"/>
    <property type="project" value="InterPro"/>
</dbReference>
<keyword evidence="8" id="KW-0547">Nucleotide-binding</keyword>
<dbReference type="CDD" id="cd00130">
    <property type="entry name" value="PAS"/>
    <property type="match status" value="1"/>
</dbReference>
<dbReference type="SMART" id="SM00304">
    <property type="entry name" value="HAMP"/>
    <property type="match status" value="1"/>
</dbReference>
<dbReference type="CDD" id="cd00075">
    <property type="entry name" value="HATPase"/>
    <property type="match status" value="1"/>
</dbReference>
<protein>
    <recommendedName>
        <fullName evidence="3">histidine kinase</fullName>
        <ecNumber evidence="3">2.7.13.3</ecNumber>
    </recommendedName>
</protein>
<evidence type="ECO:0000313" key="19">
    <source>
        <dbReference type="EMBL" id="OGG71439.1"/>
    </source>
</evidence>
<evidence type="ECO:0000259" key="17">
    <source>
        <dbReference type="PROSITE" id="PS50112"/>
    </source>
</evidence>
<dbReference type="Pfam" id="PF02518">
    <property type="entry name" value="HATPase_c"/>
    <property type="match status" value="1"/>
</dbReference>
<dbReference type="PROSITE" id="PS50885">
    <property type="entry name" value="HAMP"/>
    <property type="match status" value="1"/>
</dbReference>
<evidence type="ECO:0000256" key="2">
    <source>
        <dbReference type="ARBA" id="ARBA00004651"/>
    </source>
</evidence>
<keyword evidence="13 15" id="KW-0472">Membrane</keyword>
<keyword evidence="9" id="KW-0418">Kinase</keyword>
<dbReference type="SUPFAM" id="SSF55785">
    <property type="entry name" value="PYP-like sensor domain (PAS domain)"/>
    <property type="match status" value="1"/>
</dbReference>
<dbReference type="Gene3D" id="3.30.565.10">
    <property type="entry name" value="Histidine kinase-like ATPase, C-terminal domain"/>
    <property type="match status" value="1"/>
</dbReference>
<name>A0A1F6ECN5_9BACT</name>
<evidence type="ECO:0000259" key="16">
    <source>
        <dbReference type="PROSITE" id="PS50109"/>
    </source>
</evidence>
<dbReference type="PRINTS" id="PR00344">
    <property type="entry name" value="BCTRLSENSOR"/>
</dbReference>
<accession>A0A1F6ECN5</accession>
<dbReference type="Gene3D" id="1.10.287.130">
    <property type="match status" value="1"/>
</dbReference>
<keyword evidence="7 15" id="KW-0812">Transmembrane</keyword>
<keyword evidence="4" id="KW-1003">Cell membrane</keyword>
<dbReference type="PANTHER" id="PTHR42878:SF7">
    <property type="entry name" value="SENSOR HISTIDINE KINASE GLRK"/>
    <property type="match status" value="1"/>
</dbReference>
<keyword evidence="6" id="KW-0808">Transferase</keyword>
<comment type="subcellular location">
    <subcellularLocation>
        <location evidence="2">Cell membrane</location>
        <topology evidence="2">Multi-pass membrane protein</topology>
    </subcellularLocation>
</comment>
<dbReference type="Pfam" id="PF02743">
    <property type="entry name" value="dCache_1"/>
    <property type="match status" value="1"/>
</dbReference>
<dbReference type="GO" id="GO:0007234">
    <property type="term" value="P:osmosensory signaling via phosphorelay pathway"/>
    <property type="evidence" value="ECO:0007669"/>
    <property type="project" value="TreeGrafter"/>
</dbReference>
<dbReference type="InterPro" id="IPR036890">
    <property type="entry name" value="HATPase_C_sf"/>
</dbReference>
<keyword evidence="12" id="KW-0902">Two-component regulatory system</keyword>
<dbReference type="Gene3D" id="3.30.450.20">
    <property type="entry name" value="PAS domain"/>
    <property type="match status" value="2"/>
</dbReference>
<keyword evidence="11 15" id="KW-1133">Transmembrane helix</keyword>
<dbReference type="Pfam" id="PF00989">
    <property type="entry name" value="PAS"/>
    <property type="match status" value="1"/>
</dbReference>
<evidence type="ECO:0000256" key="15">
    <source>
        <dbReference type="SAM" id="Phobius"/>
    </source>
</evidence>
<comment type="catalytic activity">
    <reaction evidence="1">
        <text>ATP + protein L-histidine = ADP + protein N-phospho-L-histidine.</text>
        <dbReference type="EC" id="2.7.13.3"/>
    </reaction>
</comment>
<dbReference type="InterPro" id="IPR033479">
    <property type="entry name" value="dCache_1"/>
</dbReference>
<dbReference type="GO" id="GO:0000155">
    <property type="term" value="F:phosphorelay sensor kinase activity"/>
    <property type="evidence" value="ECO:0007669"/>
    <property type="project" value="InterPro"/>
</dbReference>
<dbReference type="GO" id="GO:0000156">
    <property type="term" value="F:phosphorelay response regulator activity"/>
    <property type="evidence" value="ECO:0007669"/>
    <property type="project" value="TreeGrafter"/>
</dbReference>
<dbReference type="InterPro" id="IPR004358">
    <property type="entry name" value="Sig_transdc_His_kin-like_C"/>
</dbReference>
<dbReference type="InterPro" id="IPR013767">
    <property type="entry name" value="PAS_fold"/>
</dbReference>
<dbReference type="GO" id="GO:0005524">
    <property type="term" value="F:ATP binding"/>
    <property type="evidence" value="ECO:0007669"/>
    <property type="project" value="UniProtKB-KW"/>
</dbReference>
<dbReference type="EMBL" id="MFLV01000022">
    <property type="protein sequence ID" value="OGG71439.1"/>
    <property type="molecule type" value="Genomic_DNA"/>
</dbReference>
<dbReference type="GO" id="GO:0030295">
    <property type="term" value="F:protein kinase activator activity"/>
    <property type="evidence" value="ECO:0007669"/>
    <property type="project" value="TreeGrafter"/>
</dbReference>
<dbReference type="CDD" id="cd18773">
    <property type="entry name" value="PDC1_HK_sensor"/>
    <property type="match status" value="1"/>
</dbReference>
<dbReference type="Pfam" id="PF00512">
    <property type="entry name" value="HisKA"/>
    <property type="match status" value="1"/>
</dbReference>
<dbReference type="PROSITE" id="PS50109">
    <property type="entry name" value="HIS_KIN"/>
    <property type="match status" value="1"/>
</dbReference>
<dbReference type="AlphaFoldDB" id="A0A1F6ECN5"/>
<evidence type="ECO:0000256" key="8">
    <source>
        <dbReference type="ARBA" id="ARBA00022741"/>
    </source>
</evidence>
<feature type="domain" description="PAS" evidence="17">
    <location>
        <begin position="385"/>
        <end position="420"/>
    </location>
</feature>
<dbReference type="InterPro" id="IPR000014">
    <property type="entry name" value="PAS"/>
</dbReference>
<dbReference type="EC" id="2.7.13.3" evidence="3"/>
<comment type="caution">
    <text evidence="19">The sequence shown here is derived from an EMBL/GenBank/DDBJ whole genome shotgun (WGS) entry which is preliminary data.</text>
</comment>
<dbReference type="CDD" id="cd00082">
    <property type="entry name" value="HisKA"/>
    <property type="match status" value="1"/>
</dbReference>
<dbReference type="FunFam" id="3.30.565.10:FF:000006">
    <property type="entry name" value="Sensor histidine kinase WalK"/>
    <property type="match status" value="1"/>
</dbReference>
<dbReference type="Gene3D" id="6.10.340.10">
    <property type="match status" value="1"/>
</dbReference>
<sequence>MLFNMPKRIPLRIKLIALFILIGLVPLLTVTAITITQLENTQRQNALDHANQIAKTTREEINTFIVSQFSVLESIQTVYPVLALKQRENFVEQILFLSNTFTDLSILNNEGKEIVRKNRIEVVKPEDLRVQSAMSKFIVARDHGAYIGPLYLASGKPFFTLSIALRSAGGEFLGVASAEVDARILQDVVKEASTVEESGHVYIVNQQGIVIAHPDISLVLAGTDFSSIPSVRAALSKTAIDSLQSYVNDAKEEVIGTAIPIELSVGVFSTEKTILAPSWYIITEQRAAIALRIVREMLYFELILLAFATLAATTAAIFVAGNVVQPIGLILSGLQQFGQNNLSYRVQVKSNDETRDLADGFNHMAENLGKSVAELKEEREAIAVERNKLSLVLSGINDAVIAIDQSGKIITWNSAAEKLIDVPGTKAINLPVDEIVIIKTDRKKISYLEYAPATENDPPYRNDSVTVLRKNGRAATASLLVSTLSASPGVNIGWILTLHDRTKEQVVESIKREFVSIAAHQLRTPLTTIKWATDMFLNGYAGKPSGEQTSLIEKANQSTDRMIMLVNDLLNTARLEDGRLVGDLKPTDIVKLMEAVLNNEKEAIAKKGHAVTFVPPKEKLPLLVLDSETMSLAFQNLLENAIRYTKPRGKIAVTMQRQGDKLRIAVADNGVGVPEDQRDRLFTKFFRGKNVLNMETEGSGLGLFITKNIIETHGGSISFSSAEGEGTTVVISLPLSSIDKSPLPSPLSFTQLAESHGRKAVAEREGRRRGSGKL</sequence>
<evidence type="ECO:0000259" key="18">
    <source>
        <dbReference type="PROSITE" id="PS50885"/>
    </source>
</evidence>
<dbReference type="GO" id="GO:0005886">
    <property type="term" value="C:plasma membrane"/>
    <property type="evidence" value="ECO:0007669"/>
    <property type="project" value="UniProtKB-SubCell"/>
</dbReference>
<feature type="transmembrane region" description="Helical" evidence="15">
    <location>
        <begin position="298"/>
        <end position="324"/>
    </location>
</feature>
<evidence type="ECO:0000256" key="13">
    <source>
        <dbReference type="ARBA" id="ARBA00023136"/>
    </source>
</evidence>
<evidence type="ECO:0000256" key="1">
    <source>
        <dbReference type="ARBA" id="ARBA00000085"/>
    </source>
</evidence>
<evidence type="ECO:0000313" key="20">
    <source>
        <dbReference type="Proteomes" id="UP000179115"/>
    </source>
</evidence>
<dbReference type="SUPFAM" id="SSF55874">
    <property type="entry name" value="ATPase domain of HSP90 chaperone/DNA topoisomerase II/histidine kinase"/>
    <property type="match status" value="1"/>
</dbReference>
<gene>
    <name evidence="19" type="ORF">A3A35_03270</name>
</gene>
<evidence type="ECO:0000256" key="12">
    <source>
        <dbReference type="ARBA" id="ARBA00023012"/>
    </source>
</evidence>
<dbReference type="PROSITE" id="PS50112">
    <property type="entry name" value="PAS"/>
    <property type="match status" value="1"/>
</dbReference>
<evidence type="ECO:0000256" key="11">
    <source>
        <dbReference type="ARBA" id="ARBA00022989"/>
    </source>
</evidence>
<feature type="domain" description="HAMP" evidence="18">
    <location>
        <begin position="321"/>
        <end position="373"/>
    </location>
</feature>
<dbReference type="InterPro" id="IPR050351">
    <property type="entry name" value="BphY/WalK/GraS-like"/>
</dbReference>
<dbReference type="SMART" id="SM00387">
    <property type="entry name" value="HATPase_c"/>
    <property type="match status" value="1"/>
</dbReference>
<feature type="compositionally biased region" description="Basic and acidic residues" evidence="14">
    <location>
        <begin position="755"/>
        <end position="768"/>
    </location>
</feature>
<dbReference type="NCBIfam" id="TIGR00229">
    <property type="entry name" value="sensory_box"/>
    <property type="match status" value="1"/>
</dbReference>
<dbReference type="InterPro" id="IPR005467">
    <property type="entry name" value="His_kinase_dom"/>
</dbReference>
<dbReference type="PANTHER" id="PTHR42878">
    <property type="entry name" value="TWO-COMPONENT HISTIDINE KINASE"/>
    <property type="match status" value="1"/>
</dbReference>
<evidence type="ECO:0000256" key="7">
    <source>
        <dbReference type="ARBA" id="ARBA00022692"/>
    </source>
</evidence>
<feature type="region of interest" description="Disordered" evidence="14">
    <location>
        <begin position="752"/>
        <end position="774"/>
    </location>
</feature>
<dbReference type="InterPro" id="IPR036097">
    <property type="entry name" value="HisK_dim/P_sf"/>
</dbReference>
<dbReference type="InterPro" id="IPR003594">
    <property type="entry name" value="HATPase_dom"/>
</dbReference>
<proteinExistence type="predicted"/>
<evidence type="ECO:0000256" key="9">
    <source>
        <dbReference type="ARBA" id="ARBA00022777"/>
    </source>
</evidence>
<dbReference type="STRING" id="1798508.A3A35_03270"/>
<dbReference type="SMART" id="SM00388">
    <property type="entry name" value="HisKA"/>
    <property type="match status" value="1"/>
</dbReference>
<evidence type="ECO:0000256" key="10">
    <source>
        <dbReference type="ARBA" id="ARBA00022840"/>
    </source>
</evidence>
<feature type="domain" description="Histidine kinase" evidence="16">
    <location>
        <begin position="517"/>
        <end position="737"/>
    </location>
</feature>
<evidence type="ECO:0000256" key="6">
    <source>
        <dbReference type="ARBA" id="ARBA00022679"/>
    </source>
</evidence>
<evidence type="ECO:0000256" key="4">
    <source>
        <dbReference type="ARBA" id="ARBA00022475"/>
    </source>
</evidence>